<dbReference type="EMBL" id="JAYMYS010000004">
    <property type="protein sequence ID" value="KAK7395785.1"/>
    <property type="molecule type" value="Genomic_DNA"/>
</dbReference>
<dbReference type="Proteomes" id="UP001386955">
    <property type="component" value="Unassembled WGS sequence"/>
</dbReference>
<reference evidence="1 2" key="1">
    <citation type="submission" date="2024-01" db="EMBL/GenBank/DDBJ databases">
        <title>The genomes of 5 underutilized Papilionoideae crops provide insights into root nodulation and disease resistanc.</title>
        <authorList>
            <person name="Jiang F."/>
        </authorList>
    </citation>
    <scope>NUCLEOTIDE SEQUENCE [LARGE SCALE GENOMIC DNA]</scope>
    <source>
        <strain evidence="1">DUOXIRENSHENG_FW03</strain>
        <tissue evidence="1">Leaves</tissue>
    </source>
</reference>
<proteinExistence type="predicted"/>
<dbReference type="AlphaFoldDB" id="A0AAN9SI68"/>
<keyword evidence="2" id="KW-1185">Reference proteome</keyword>
<comment type="caution">
    <text evidence="1">The sequence shown here is derived from an EMBL/GenBank/DDBJ whole genome shotgun (WGS) entry which is preliminary data.</text>
</comment>
<evidence type="ECO:0000313" key="1">
    <source>
        <dbReference type="EMBL" id="KAK7395785.1"/>
    </source>
</evidence>
<name>A0AAN9SI68_PSOTE</name>
<organism evidence="1 2">
    <name type="scientific">Psophocarpus tetragonolobus</name>
    <name type="common">Winged bean</name>
    <name type="synonym">Dolichos tetragonolobus</name>
    <dbReference type="NCBI Taxonomy" id="3891"/>
    <lineage>
        <taxon>Eukaryota</taxon>
        <taxon>Viridiplantae</taxon>
        <taxon>Streptophyta</taxon>
        <taxon>Embryophyta</taxon>
        <taxon>Tracheophyta</taxon>
        <taxon>Spermatophyta</taxon>
        <taxon>Magnoliopsida</taxon>
        <taxon>eudicotyledons</taxon>
        <taxon>Gunneridae</taxon>
        <taxon>Pentapetalae</taxon>
        <taxon>rosids</taxon>
        <taxon>fabids</taxon>
        <taxon>Fabales</taxon>
        <taxon>Fabaceae</taxon>
        <taxon>Papilionoideae</taxon>
        <taxon>50 kb inversion clade</taxon>
        <taxon>NPAAA clade</taxon>
        <taxon>indigoferoid/millettioid clade</taxon>
        <taxon>Phaseoleae</taxon>
        <taxon>Psophocarpus</taxon>
    </lineage>
</organism>
<gene>
    <name evidence="1" type="ORF">VNO78_16355</name>
</gene>
<accession>A0AAN9SI68</accession>
<evidence type="ECO:0000313" key="2">
    <source>
        <dbReference type="Proteomes" id="UP001386955"/>
    </source>
</evidence>
<protein>
    <submittedName>
        <fullName evidence="1">Uncharacterized protein</fullName>
    </submittedName>
</protein>
<sequence>MRSPGGRTNVLDPSRLVAQLLNEKRLNTFLLLEKLSEILLNHIQNLEFFPVSFRCLVVKRACVLKGVCGFGLLSGTRPLNLPFALSQGAIVGSFISEYNSPPDKTDHARLESN</sequence>